<organism evidence="3 4">
    <name type="scientific">Gonapodya prolifera (strain JEL478)</name>
    <name type="common">Monoblepharis prolifera</name>
    <dbReference type="NCBI Taxonomy" id="1344416"/>
    <lineage>
        <taxon>Eukaryota</taxon>
        <taxon>Fungi</taxon>
        <taxon>Fungi incertae sedis</taxon>
        <taxon>Chytridiomycota</taxon>
        <taxon>Chytridiomycota incertae sedis</taxon>
        <taxon>Monoblepharidomycetes</taxon>
        <taxon>Monoblepharidales</taxon>
        <taxon>Gonapodyaceae</taxon>
        <taxon>Gonapodya</taxon>
    </lineage>
</organism>
<dbReference type="EMBL" id="KQ965754">
    <property type="protein sequence ID" value="KXS16359.1"/>
    <property type="molecule type" value="Genomic_DNA"/>
</dbReference>
<dbReference type="PRINTS" id="PR00081">
    <property type="entry name" value="GDHRDH"/>
</dbReference>
<dbReference type="Gene3D" id="3.40.50.720">
    <property type="entry name" value="NAD(P)-binding Rossmann-like Domain"/>
    <property type="match status" value="1"/>
</dbReference>
<comment type="similarity">
    <text evidence="1">Belongs to the short-chain dehydrogenases/reductases (SDR) family.</text>
</comment>
<accession>A0A139AI32</accession>
<gene>
    <name evidence="3" type="ORF">M427DRAFT_495426</name>
</gene>
<keyword evidence="4" id="KW-1185">Reference proteome</keyword>
<reference evidence="3 4" key="1">
    <citation type="journal article" date="2015" name="Genome Biol. Evol.">
        <title>Phylogenomic analyses indicate that early fungi evolved digesting cell walls of algal ancestors of land plants.</title>
        <authorList>
            <person name="Chang Y."/>
            <person name="Wang S."/>
            <person name="Sekimoto S."/>
            <person name="Aerts A.L."/>
            <person name="Choi C."/>
            <person name="Clum A."/>
            <person name="LaButti K.M."/>
            <person name="Lindquist E.A."/>
            <person name="Yee Ngan C."/>
            <person name="Ohm R.A."/>
            <person name="Salamov A.A."/>
            <person name="Grigoriev I.V."/>
            <person name="Spatafora J.W."/>
            <person name="Berbee M.L."/>
        </authorList>
    </citation>
    <scope>NUCLEOTIDE SEQUENCE [LARGE SCALE GENOMIC DNA]</scope>
    <source>
        <strain evidence="3 4">JEL478</strain>
    </source>
</reference>
<dbReference type="GO" id="GO:0016616">
    <property type="term" value="F:oxidoreductase activity, acting on the CH-OH group of donors, NAD or NADP as acceptor"/>
    <property type="evidence" value="ECO:0007669"/>
    <property type="project" value="TreeGrafter"/>
</dbReference>
<evidence type="ECO:0000256" key="1">
    <source>
        <dbReference type="ARBA" id="ARBA00006484"/>
    </source>
</evidence>
<dbReference type="Pfam" id="PF13561">
    <property type="entry name" value="adh_short_C2"/>
    <property type="match status" value="1"/>
</dbReference>
<sequence>MKKNDSLDTKSIVNISSIVRRNRRNPFQAHYSASKGGIRLPSKGSASLYCAQADFPGGKIRINSVHPGGVATPLAANVAHHKMNEGVSFLTKYAYSIGMMATPDQLVSAIAFLASNDASFVTGTELIVDGGWTAQ</sequence>
<keyword evidence="2" id="KW-0560">Oxidoreductase</keyword>
<dbReference type="PANTHER" id="PTHR42760:SF133">
    <property type="entry name" value="3-OXOACYL-[ACYL-CARRIER-PROTEIN] REDUCTASE"/>
    <property type="match status" value="1"/>
</dbReference>
<dbReference type="PANTHER" id="PTHR42760">
    <property type="entry name" value="SHORT-CHAIN DEHYDROGENASES/REDUCTASES FAMILY MEMBER"/>
    <property type="match status" value="1"/>
</dbReference>
<dbReference type="InterPro" id="IPR036291">
    <property type="entry name" value="NAD(P)-bd_dom_sf"/>
</dbReference>
<evidence type="ECO:0000256" key="2">
    <source>
        <dbReference type="ARBA" id="ARBA00023002"/>
    </source>
</evidence>
<proteinExistence type="inferred from homology"/>
<name>A0A139AI32_GONPJ</name>
<dbReference type="OrthoDB" id="417891at2759"/>
<dbReference type="InterPro" id="IPR002347">
    <property type="entry name" value="SDR_fam"/>
</dbReference>
<dbReference type="Proteomes" id="UP000070544">
    <property type="component" value="Unassembled WGS sequence"/>
</dbReference>
<dbReference type="SUPFAM" id="SSF51735">
    <property type="entry name" value="NAD(P)-binding Rossmann-fold domains"/>
    <property type="match status" value="1"/>
</dbReference>
<dbReference type="STRING" id="1344416.A0A139AI32"/>
<dbReference type="AlphaFoldDB" id="A0A139AI32"/>
<evidence type="ECO:0000313" key="4">
    <source>
        <dbReference type="Proteomes" id="UP000070544"/>
    </source>
</evidence>
<evidence type="ECO:0000313" key="3">
    <source>
        <dbReference type="EMBL" id="KXS16359.1"/>
    </source>
</evidence>
<protein>
    <submittedName>
        <fullName evidence="3">NAD(P)-binding protein</fullName>
    </submittedName>
</protein>